<keyword evidence="1" id="KW-1133">Transmembrane helix</keyword>
<feature type="transmembrane region" description="Helical" evidence="1">
    <location>
        <begin position="12"/>
        <end position="31"/>
    </location>
</feature>
<evidence type="ECO:0000313" key="2">
    <source>
        <dbReference type="EMBL" id="GLS89619.1"/>
    </source>
</evidence>
<keyword evidence="3" id="KW-1185">Reference proteome</keyword>
<feature type="transmembrane region" description="Helical" evidence="1">
    <location>
        <begin position="187"/>
        <end position="205"/>
    </location>
</feature>
<dbReference type="Proteomes" id="UP001157353">
    <property type="component" value="Unassembled WGS sequence"/>
</dbReference>
<organism evidence="2 3">
    <name type="scientific">Psychromonas marina</name>
    <dbReference type="NCBI Taxonomy" id="88364"/>
    <lineage>
        <taxon>Bacteria</taxon>
        <taxon>Pseudomonadati</taxon>
        <taxon>Pseudomonadota</taxon>
        <taxon>Gammaproteobacteria</taxon>
        <taxon>Alteromonadales</taxon>
        <taxon>Psychromonadaceae</taxon>
        <taxon>Psychromonas</taxon>
    </lineage>
</organism>
<keyword evidence="1" id="KW-0472">Membrane</keyword>
<keyword evidence="1" id="KW-0812">Transmembrane</keyword>
<evidence type="ECO:0008006" key="4">
    <source>
        <dbReference type="Google" id="ProtNLM"/>
    </source>
</evidence>
<protein>
    <recommendedName>
        <fullName evidence="4">Oligosaccharide repeat unit polymerase</fullName>
    </recommendedName>
</protein>
<dbReference type="EMBL" id="BSPQ01000001">
    <property type="protein sequence ID" value="GLS89619.1"/>
    <property type="molecule type" value="Genomic_DNA"/>
</dbReference>
<evidence type="ECO:0000313" key="3">
    <source>
        <dbReference type="Proteomes" id="UP001157353"/>
    </source>
</evidence>
<reference evidence="3" key="1">
    <citation type="journal article" date="2019" name="Int. J. Syst. Evol. Microbiol.">
        <title>The Global Catalogue of Microorganisms (GCM) 10K type strain sequencing project: providing services to taxonomists for standard genome sequencing and annotation.</title>
        <authorList>
            <consortium name="The Broad Institute Genomics Platform"/>
            <consortium name="The Broad Institute Genome Sequencing Center for Infectious Disease"/>
            <person name="Wu L."/>
            <person name="Ma J."/>
        </authorList>
    </citation>
    <scope>NUCLEOTIDE SEQUENCE [LARGE SCALE GENOMIC DNA]</scope>
    <source>
        <strain evidence="3">NBRC 103166</strain>
    </source>
</reference>
<gene>
    <name evidence="2" type="ORF">GCM10007916_06860</name>
</gene>
<feature type="transmembrane region" description="Helical" evidence="1">
    <location>
        <begin position="419"/>
        <end position="436"/>
    </location>
</feature>
<feature type="transmembrane region" description="Helical" evidence="1">
    <location>
        <begin position="448"/>
        <end position="468"/>
    </location>
</feature>
<feature type="transmembrane region" description="Helical" evidence="1">
    <location>
        <begin position="37"/>
        <end position="57"/>
    </location>
</feature>
<feature type="transmembrane region" description="Helical" evidence="1">
    <location>
        <begin position="217"/>
        <end position="239"/>
    </location>
</feature>
<evidence type="ECO:0000256" key="1">
    <source>
        <dbReference type="SAM" id="Phobius"/>
    </source>
</evidence>
<dbReference type="NCBIfam" id="TIGR04370">
    <property type="entry name" value="glyco_rpt_poly"/>
    <property type="match status" value="1"/>
</dbReference>
<feature type="transmembrane region" description="Helical" evidence="1">
    <location>
        <begin position="64"/>
        <end position="87"/>
    </location>
</feature>
<accession>A0ABQ6DX93</accession>
<comment type="caution">
    <text evidence="2">The sequence shown here is derived from an EMBL/GenBank/DDBJ whole genome shotgun (WGS) entry which is preliminary data.</text>
</comment>
<feature type="transmembrane region" description="Helical" evidence="1">
    <location>
        <begin position="99"/>
        <end position="121"/>
    </location>
</feature>
<sequence length="473" mass="54849">MNKYFFNKLRFIAAFIFMTITSLLISIGFGYTSGLLAIFFACISLYFMGNSKLILFSSFTLYTAYFYLAFLSCFLMFITGVETSFYIQGQSFERDINDLFDVTVIYLILCYVSSYAGYSFFRKNYEPKIEFNDNISIKAVNILIISFSFFAIINFLWNIWIFAGGDFFLYMANIASRQLEFSEKGSTIFYMFGYMAGYLWLYKILKLNKKMSLAFMLFIFLTIVMKASTGRIIGTVVYILSYFSVYYFSTYKLSSQKHLRYILISSMFLLSAIVLYFIRLLSSLSINNMIVGDATSTLLSFFNFEMFNYYISEKGNLPNVSVLMKIIDGWQTLFGYTYGSSFFSPLYSLLPSSIRPNEYQISFLIKNNWYEYIPGGSLPPTGMGEMYASFGFIGGVTGMFFFGSIVAFMHNLLKKYNNYWFLLVYTNVSLGFIMIYSKGEFDNLSVWFFIPVLITYALLVFISGIFRLKKFRS</sequence>
<name>A0ABQ6DX93_9GAMM</name>
<feature type="transmembrane region" description="Helical" evidence="1">
    <location>
        <begin position="259"/>
        <end position="278"/>
    </location>
</feature>
<feature type="transmembrane region" description="Helical" evidence="1">
    <location>
        <begin position="142"/>
        <end position="163"/>
    </location>
</feature>
<dbReference type="RefSeq" id="WP_284202731.1">
    <property type="nucleotide sequence ID" value="NZ_BSPQ01000001.1"/>
</dbReference>
<feature type="transmembrane region" description="Helical" evidence="1">
    <location>
        <begin position="386"/>
        <end position="407"/>
    </location>
</feature>
<proteinExistence type="predicted"/>